<dbReference type="Proteomes" id="UP000270620">
    <property type="component" value="Unassembled WGS sequence"/>
</dbReference>
<sequence length="74" mass="9041">MKNLYCRLFKHKFVVKKYVTASVKEYRCIHCNKQVTTSDRGHLTPLTKKRQEINKDLERLYKTRTKRRQETCYS</sequence>
<keyword evidence="2" id="KW-1185">Reference proteome</keyword>
<gene>
    <name evidence="1" type="ORF">EJA19_02400</name>
</gene>
<organism evidence="1 2">
    <name type="scientific">Mangrovimonas spongiae</name>
    <dbReference type="NCBI Taxonomy" id="2494697"/>
    <lineage>
        <taxon>Bacteria</taxon>
        <taxon>Pseudomonadati</taxon>
        <taxon>Bacteroidota</taxon>
        <taxon>Flavobacteriia</taxon>
        <taxon>Flavobacteriales</taxon>
        <taxon>Flavobacteriaceae</taxon>
        <taxon>Mangrovimonas</taxon>
    </lineage>
</organism>
<protein>
    <submittedName>
        <fullName evidence="1">Uncharacterized protein</fullName>
    </submittedName>
</protein>
<evidence type="ECO:0000313" key="1">
    <source>
        <dbReference type="EMBL" id="RSK41750.1"/>
    </source>
</evidence>
<comment type="caution">
    <text evidence="1">The sequence shown here is derived from an EMBL/GenBank/DDBJ whole genome shotgun (WGS) entry which is preliminary data.</text>
</comment>
<reference evidence="1 2" key="1">
    <citation type="submission" date="2018-12" db="EMBL/GenBank/DDBJ databases">
        <title>Mangrovimonas spongiae sp. nov., a novel member of the genus Mangrovimonas isolated from marine sponge.</title>
        <authorList>
            <person name="Zhuang L."/>
            <person name="Luo L."/>
        </authorList>
    </citation>
    <scope>NUCLEOTIDE SEQUENCE [LARGE SCALE GENOMIC DNA]</scope>
    <source>
        <strain evidence="1 2">HN-E26</strain>
    </source>
</reference>
<evidence type="ECO:0000313" key="2">
    <source>
        <dbReference type="Proteomes" id="UP000270620"/>
    </source>
</evidence>
<name>A0A428K649_9FLAO</name>
<dbReference type="AlphaFoldDB" id="A0A428K649"/>
<accession>A0A428K649</accession>
<dbReference type="EMBL" id="RWBG01000001">
    <property type="protein sequence ID" value="RSK41750.1"/>
    <property type="molecule type" value="Genomic_DNA"/>
</dbReference>
<proteinExistence type="predicted"/>